<name>A0A7R9V8R5_9CHLO</name>
<protein>
    <recommendedName>
        <fullName evidence="7">Fatty acid hydroxylase domain-containing protein</fullName>
    </recommendedName>
</protein>
<dbReference type="GO" id="GO:0008610">
    <property type="term" value="P:lipid biosynthetic process"/>
    <property type="evidence" value="ECO:0007669"/>
    <property type="project" value="InterPro"/>
</dbReference>
<dbReference type="GO" id="GO:0016020">
    <property type="term" value="C:membrane"/>
    <property type="evidence" value="ECO:0007669"/>
    <property type="project" value="UniProtKB-SubCell"/>
</dbReference>
<evidence type="ECO:0000256" key="2">
    <source>
        <dbReference type="ARBA" id="ARBA00009324"/>
    </source>
</evidence>
<dbReference type="GO" id="GO:0005506">
    <property type="term" value="F:iron ion binding"/>
    <property type="evidence" value="ECO:0007669"/>
    <property type="project" value="InterPro"/>
</dbReference>
<evidence type="ECO:0000256" key="3">
    <source>
        <dbReference type="ARBA" id="ARBA00022692"/>
    </source>
</evidence>
<feature type="domain" description="Fatty acid hydroxylase" evidence="7">
    <location>
        <begin position="117"/>
        <end position="253"/>
    </location>
</feature>
<gene>
    <name evidence="8" type="ORF">CEUR00632_LOCUS8491</name>
</gene>
<comment type="similarity">
    <text evidence="2">Belongs to the sterol desaturase family.</text>
</comment>
<accession>A0A7R9V8R5</accession>
<dbReference type="GO" id="GO:0016491">
    <property type="term" value="F:oxidoreductase activity"/>
    <property type="evidence" value="ECO:0007669"/>
    <property type="project" value="InterPro"/>
</dbReference>
<sequence length="314" mass="35225">MAGLVDNIGKLLHWSFVEKFPPGSPEFGLLVTPLLVYWALAVFYDVLDHLDLPITRRFKVVRKVRGRENIPSKRQVVTRVLVQQLAQFVVAYVAMVLDCDQCAKRTAGNVAQTALQFLFGMLVMDTWQFWIHRTMHVYPVLYKHIHSHHHQLLIPYAWGALYNHPLEGLLLDTLGGLVTLYGGMMSCQAGAWLINFATAKTVLDHCGYVFPVNPLHGLFPNGAAYHDIHHDIKNVKKNYSQPFFTHWDLLMGSYKSPEDFHVPAGKEALAAADAQALAVTEAVKARAKAVKAKAAEPEVEDASSQSKEESRKDK</sequence>
<keyword evidence="5" id="KW-0472">Membrane</keyword>
<dbReference type="AlphaFoldDB" id="A0A7R9V8R5"/>
<comment type="subcellular location">
    <subcellularLocation>
        <location evidence="1">Membrane</location>
    </subcellularLocation>
</comment>
<organism evidence="8">
    <name type="scientific">Chlamydomonas euryale</name>
    <dbReference type="NCBI Taxonomy" id="1486919"/>
    <lineage>
        <taxon>Eukaryota</taxon>
        <taxon>Viridiplantae</taxon>
        <taxon>Chlorophyta</taxon>
        <taxon>core chlorophytes</taxon>
        <taxon>Chlorophyceae</taxon>
        <taxon>CS clade</taxon>
        <taxon>Chlamydomonadales</taxon>
        <taxon>Chlamydomonadaceae</taxon>
        <taxon>Chlamydomonas</taxon>
    </lineage>
</organism>
<dbReference type="EMBL" id="HBEC01018094">
    <property type="protein sequence ID" value="CAD8288452.1"/>
    <property type="molecule type" value="Transcribed_RNA"/>
</dbReference>
<dbReference type="PANTHER" id="PTHR11863">
    <property type="entry name" value="STEROL DESATURASE"/>
    <property type="match status" value="1"/>
</dbReference>
<reference evidence="8" key="1">
    <citation type="submission" date="2021-01" db="EMBL/GenBank/DDBJ databases">
        <authorList>
            <person name="Corre E."/>
            <person name="Pelletier E."/>
            <person name="Niang G."/>
            <person name="Scheremetjew M."/>
            <person name="Finn R."/>
            <person name="Kale V."/>
            <person name="Holt S."/>
            <person name="Cochrane G."/>
            <person name="Meng A."/>
            <person name="Brown T."/>
            <person name="Cohen L."/>
        </authorList>
    </citation>
    <scope>NUCLEOTIDE SEQUENCE</scope>
    <source>
        <strain evidence="8">CCMP219</strain>
    </source>
</reference>
<keyword evidence="4" id="KW-1133">Transmembrane helix</keyword>
<dbReference type="InterPro" id="IPR006694">
    <property type="entry name" value="Fatty_acid_hydroxylase"/>
</dbReference>
<evidence type="ECO:0000256" key="1">
    <source>
        <dbReference type="ARBA" id="ARBA00004370"/>
    </source>
</evidence>
<evidence type="ECO:0000256" key="5">
    <source>
        <dbReference type="ARBA" id="ARBA00023136"/>
    </source>
</evidence>
<feature type="region of interest" description="Disordered" evidence="6">
    <location>
        <begin position="290"/>
        <end position="314"/>
    </location>
</feature>
<evidence type="ECO:0000259" key="7">
    <source>
        <dbReference type="Pfam" id="PF04116"/>
    </source>
</evidence>
<evidence type="ECO:0000313" key="8">
    <source>
        <dbReference type="EMBL" id="CAD8288452.1"/>
    </source>
</evidence>
<keyword evidence="3" id="KW-0812">Transmembrane</keyword>
<proteinExistence type="inferred from homology"/>
<dbReference type="InterPro" id="IPR050307">
    <property type="entry name" value="Sterol_Desaturase_Related"/>
</dbReference>
<dbReference type="Pfam" id="PF04116">
    <property type="entry name" value="FA_hydroxylase"/>
    <property type="match status" value="1"/>
</dbReference>
<evidence type="ECO:0000256" key="4">
    <source>
        <dbReference type="ARBA" id="ARBA00022989"/>
    </source>
</evidence>
<evidence type="ECO:0000256" key="6">
    <source>
        <dbReference type="SAM" id="MobiDB-lite"/>
    </source>
</evidence>